<keyword evidence="5" id="KW-1185">Reference proteome</keyword>
<dbReference type="Proteomes" id="UP001596292">
    <property type="component" value="Unassembled WGS sequence"/>
</dbReference>
<evidence type="ECO:0000313" key="4">
    <source>
        <dbReference type="EMBL" id="MFC6792246.1"/>
    </source>
</evidence>
<name>A0ABW2BQG0_9HYPH</name>
<evidence type="ECO:0000313" key="5">
    <source>
        <dbReference type="Proteomes" id="UP001596292"/>
    </source>
</evidence>
<comment type="caution">
    <text evidence="4">The sequence shown here is derived from an EMBL/GenBank/DDBJ whole genome shotgun (WGS) entry which is preliminary data.</text>
</comment>
<accession>A0ABW2BQG0</accession>
<dbReference type="Pfam" id="PF08327">
    <property type="entry name" value="AHSA1"/>
    <property type="match status" value="1"/>
</dbReference>
<reference evidence="5" key="1">
    <citation type="journal article" date="2019" name="Int. J. Syst. Evol. Microbiol.">
        <title>The Global Catalogue of Microorganisms (GCM) 10K type strain sequencing project: providing services to taxonomists for standard genome sequencing and annotation.</title>
        <authorList>
            <consortium name="The Broad Institute Genomics Platform"/>
            <consortium name="The Broad Institute Genome Sequencing Center for Infectious Disease"/>
            <person name="Wu L."/>
            <person name="Ma J."/>
        </authorList>
    </citation>
    <scope>NUCLEOTIDE SEQUENCE [LARGE SCALE GENOMIC DNA]</scope>
    <source>
        <strain evidence="5">CCUG 48316</strain>
    </source>
</reference>
<dbReference type="EMBL" id="JBHSWN010000001">
    <property type="protein sequence ID" value="MFC6792246.1"/>
    <property type="molecule type" value="Genomic_DNA"/>
</dbReference>
<comment type="similarity">
    <text evidence="1">Belongs to the AHA1 family.</text>
</comment>
<dbReference type="Gene3D" id="3.30.530.20">
    <property type="match status" value="1"/>
</dbReference>
<evidence type="ECO:0000259" key="3">
    <source>
        <dbReference type="Pfam" id="PF08327"/>
    </source>
</evidence>
<organism evidence="4 5">
    <name type="scientific">Methylobacterium komagatae</name>
    <dbReference type="NCBI Taxonomy" id="374425"/>
    <lineage>
        <taxon>Bacteria</taxon>
        <taxon>Pseudomonadati</taxon>
        <taxon>Pseudomonadota</taxon>
        <taxon>Alphaproteobacteria</taxon>
        <taxon>Hyphomicrobiales</taxon>
        <taxon>Methylobacteriaceae</taxon>
        <taxon>Methylobacterium</taxon>
    </lineage>
</organism>
<dbReference type="SUPFAM" id="SSF55961">
    <property type="entry name" value="Bet v1-like"/>
    <property type="match status" value="1"/>
</dbReference>
<dbReference type="RefSeq" id="WP_378973903.1">
    <property type="nucleotide sequence ID" value="NZ_JBHSWN010000001.1"/>
</dbReference>
<feature type="domain" description="Activator of Hsp90 ATPase homologue 1/2-like C-terminal" evidence="3">
    <location>
        <begin position="41"/>
        <end position="170"/>
    </location>
</feature>
<proteinExistence type="inferred from homology"/>
<gene>
    <name evidence="4" type="ORF">ACFQE0_23345</name>
</gene>
<dbReference type="InterPro" id="IPR023393">
    <property type="entry name" value="START-like_dom_sf"/>
</dbReference>
<evidence type="ECO:0000256" key="2">
    <source>
        <dbReference type="SAM" id="MobiDB-lite"/>
    </source>
</evidence>
<protein>
    <submittedName>
        <fullName evidence="4">SRPBCC domain-containing protein</fullName>
    </submittedName>
</protein>
<sequence length="178" mass="19498">MTNETLMHAGRQSAPAASKARTTVERASDRGLAVMRIVDGPAQIVFEAWSRPELFQKWWVPKSCGVSLISFEADIVTGGAYRLLMGHPSAERPMAFFGRYIEVAPHTRLVWTNDEGGEDGPITTVAFEDTDGATRIVVHELYPSKEALDDAVASGSTSGWSEQFEQLDELIISLDAKV</sequence>
<evidence type="ECO:0000256" key="1">
    <source>
        <dbReference type="ARBA" id="ARBA00006817"/>
    </source>
</evidence>
<feature type="region of interest" description="Disordered" evidence="2">
    <location>
        <begin position="1"/>
        <end position="22"/>
    </location>
</feature>
<dbReference type="InterPro" id="IPR013538">
    <property type="entry name" value="ASHA1/2-like_C"/>
</dbReference>